<dbReference type="Pfam" id="PF02381">
    <property type="entry name" value="MraZ"/>
    <property type="match status" value="2"/>
</dbReference>
<evidence type="ECO:0000256" key="6">
    <source>
        <dbReference type="ARBA" id="ARBA00023163"/>
    </source>
</evidence>
<keyword evidence="9" id="KW-0132">Cell division</keyword>
<organism evidence="9 10">
    <name type="scientific">Candidatus Yanofskybacteria bacterium RIFCSPHIGHO2_02_FULL_41_11</name>
    <dbReference type="NCBI Taxonomy" id="1802675"/>
    <lineage>
        <taxon>Bacteria</taxon>
        <taxon>Candidatus Yanofskyibacteriota</taxon>
    </lineage>
</organism>
<evidence type="ECO:0000256" key="2">
    <source>
        <dbReference type="ARBA" id="ARBA00022490"/>
    </source>
</evidence>
<evidence type="ECO:0000313" key="9">
    <source>
        <dbReference type="EMBL" id="OGN10294.1"/>
    </source>
</evidence>
<dbReference type="InterPro" id="IPR003444">
    <property type="entry name" value="MraZ"/>
</dbReference>
<sequence>MFIGEYQHNLDAKKRLAIPAKFRKELGKDAILTRGLDNCLFVFPSEQWKDLATKLGQNPGRSYTRLLLSGASEVDFDSLGRILVPDNLKDYAGLKKETVIIGVLNRLEIWDAKKWNNYKLNLEKDSDKVAEKLEELGII</sequence>
<reference evidence="9 10" key="1">
    <citation type="journal article" date="2016" name="Nat. Commun.">
        <title>Thousands of microbial genomes shed light on interconnected biogeochemical processes in an aquifer system.</title>
        <authorList>
            <person name="Anantharaman K."/>
            <person name="Brown C.T."/>
            <person name="Hug L.A."/>
            <person name="Sharon I."/>
            <person name="Castelle C.J."/>
            <person name="Probst A.J."/>
            <person name="Thomas B.C."/>
            <person name="Singh A."/>
            <person name="Wilkins M.J."/>
            <person name="Karaoz U."/>
            <person name="Brodie E.L."/>
            <person name="Williams K.H."/>
            <person name="Hubbard S.S."/>
            <person name="Banfield J.F."/>
        </authorList>
    </citation>
    <scope>NUCLEOTIDE SEQUENCE [LARGE SCALE GENOMIC DNA]</scope>
</reference>
<dbReference type="Gene3D" id="3.40.1550.20">
    <property type="entry name" value="Transcriptional regulator MraZ domain"/>
    <property type="match status" value="1"/>
</dbReference>
<dbReference type="NCBIfam" id="TIGR00242">
    <property type="entry name" value="division/cell wall cluster transcriptional repressor MraZ"/>
    <property type="match status" value="1"/>
</dbReference>
<keyword evidence="9" id="KW-0131">Cell cycle</keyword>
<dbReference type="GO" id="GO:0005737">
    <property type="term" value="C:cytoplasm"/>
    <property type="evidence" value="ECO:0007669"/>
    <property type="project" value="UniProtKB-UniRule"/>
</dbReference>
<dbReference type="InterPro" id="IPR007159">
    <property type="entry name" value="SpoVT-AbrB_dom"/>
</dbReference>
<keyword evidence="2 7" id="KW-0963">Cytoplasm</keyword>
<dbReference type="GO" id="GO:0000976">
    <property type="term" value="F:transcription cis-regulatory region binding"/>
    <property type="evidence" value="ECO:0007669"/>
    <property type="project" value="TreeGrafter"/>
</dbReference>
<dbReference type="PANTHER" id="PTHR34701:SF1">
    <property type="entry name" value="TRANSCRIPTIONAL REGULATOR MRAZ"/>
    <property type="match status" value="1"/>
</dbReference>
<keyword evidence="6 7" id="KW-0804">Transcription</keyword>
<comment type="subunit">
    <text evidence="7">Forms oligomers.</text>
</comment>
<dbReference type="AlphaFoldDB" id="A0A1F8FAS3"/>
<dbReference type="GO" id="GO:0051301">
    <property type="term" value="P:cell division"/>
    <property type="evidence" value="ECO:0007669"/>
    <property type="project" value="UniProtKB-KW"/>
</dbReference>
<dbReference type="HAMAP" id="MF_01008">
    <property type="entry name" value="MraZ"/>
    <property type="match status" value="1"/>
</dbReference>
<comment type="subcellular location">
    <subcellularLocation>
        <location evidence="7">Cytoplasm</location>
        <location evidence="7">Nucleoid</location>
    </subcellularLocation>
</comment>
<dbReference type="Proteomes" id="UP000177167">
    <property type="component" value="Unassembled WGS sequence"/>
</dbReference>
<dbReference type="InterPro" id="IPR035642">
    <property type="entry name" value="MraZ_N"/>
</dbReference>
<evidence type="ECO:0000256" key="4">
    <source>
        <dbReference type="ARBA" id="ARBA00023015"/>
    </source>
</evidence>
<dbReference type="PANTHER" id="PTHR34701">
    <property type="entry name" value="TRANSCRIPTIONAL REGULATOR MRAZ"/>
    <property type="match status" value="1"/>
</dbReference>
<dbReference type="CDD" id="cd16320">
    <property type="entry name" value="MraZ_N"/>
    <property type="match status" value="1"/>
</dbReference>
<dbReference type="InterPro" id="IPR035644">
    <property type="entry name" value="MraZ_C"/>
</dbReference>
<accession>A0A1F8FAS3</accession>
<proteinExistence type="inferred from homology"/>
<keyword evidence="5 7" id="KW-0238">DNA-binding</keyword>
<keyword evidence="3" id="KW-0677">Repeat</keyword>
<keyword evidence="4 7" id="KW-0805">Transcription regulation</keyword>
<dbReference type="GO" id="GO:0003700">
    <property type="term" value="F:DNA-binding transcription factor activity"/>
    <property type="evidence" value="ECO:0007669"/>
    <property type="project" value="UniProtKB-UniRule"/>
</dbReference>
<gene>
    <name evidence="7" type="primary">mraZ</name>
    <name evidence="9" type="ORF">A3J46_00615</name>
</gene>
<dbReference type="CDD" id="cd16321">
    <property type="entry name" value="MraZ_C"/>
    <property type="match status" value="1"/>
</dbReference>
<dbReference type="GO" id="GO:2000143">
    <property type="term" value="P:negative regulation of DNA-templated transcription initiation"/>
    <property type="evidence" value="ECO:0007669"/>
    <property type="project" value="TreeGrafter"/>
</dbReference>
<dbReference type="InterPro" id="IPR038619">
    <property type="entry name" value="MraZ_sf"/>
</dbReference>
<evidence type="ECO:0000256" key="7">
    <source>
        <dbReference type="HAMAP-Rule" id="MF_01008"/>
    </source>
</evidence>
<evidence type="ECO:0000256" key="1">
    <source>
        <dbReference type="ARBA" id="ARBA00013860"/>
    </source>
</evidence>
<comment type="similarity">
    <text evidence="7">Belongs to the MraZ family.</text>
</comment>
<dbReference type="EMBL" id="MGJP01000011">
    <property type="protein sequence ID" value="OGN10294.1"/>
    <property type="molecule type" value="Genomic_DNA"/>
</dbReference>
<evidence type="ECO:0000313" key="10">
    <source>
        <dbReference type="Proteomes" id="UP000177167"/>
    </source>
</evidence>
<feature type="domain" description="SpoVT-AbrB" evidence="8">
    <location>
        <begin position="5"/>
        <end position="47"/>
    </location>
</feature>
<protein>
    <recommendedName>
        <fullName evidence="1 7">Transcriptional regulator MraZ</fullName>
    </recommendedName>
</protein>
<dbReference type="InterPro" id="IPR037914">
    <property type="entry name" value="SpoVT-AbrB_sf"/>
</dbReference>
<dbReference type="GO" id="GO:0009295">
    <property type="term" value="C:nucleoid"/>
    <property type="evidence" value="ECO:0007669"/>
    <property type="project" value="UniProtKB-SubCell"/>
</dbReference>
<evidence type="ECO:0000256" key="3">
    <source>
        <dbReference type="ARBA" id="ARBA00022737"/>
    </source>
</evidence>
<dbReference type="SUPFAM" id="SSF89447">
    <property type="entry name" value="AbrB/MazE/MraZ-like"/>
    <property type="match status" value="1"/>
</dbReference>
<dbReference type="InterPro" id="IPR020603">
    <property type="entry name" value="MraZ_dom"/>
</dbReference>
<comment type="caution">
    <text evidence="9">The sequence shown here is derived from an EMBL/GenBank/DDBJ whole genome shotgun (WGS) entry which is preliminary data.</text>
</comment>
<dbReference type="PROSITE" id="PS51740">
    <property type="entry name" value="SPOVT_ABRB"/>
    <property type="match status" value="2"/>
</dbReference>
<evidence type="ECO:0000259" key="8">
    <source>
        <dbReference type="PROSITE" id="PS51740"/>
    </source>
</evidence>
<name>A0A1F8FAS3_9BACT</name>
<feature type="domain" description="SpoVT-AbrB" evidence="8">
    <location>
        <begin position="71"/>
        <end position="114"/>
    </location>
</feature>
<evidence type="ECO:0000256" key="5">
    <source>
        <dbReference type="ARBA" id="ARBA00023125"/>
    </source>
</evidence>